<sequence>MKQEYDQSNILDCPIADVQQIIHGKWAMVVIFYLRDSTLRFGELSRKMPQVTQANLTKELRALEKFGLVHREVYKVVPPKVEYSLTDIGQRFIPVIEALETWAIDYKNTGHVTQ</sequence>
<evidence type="ECO:0000259" key="4">
    <source>
        <dbReference type="PROSITE" id="PS51118"/>
    </source>
</evidence>
<dbReference type="PATRIC" id="fig|1423804.4.peg.1735"/>
<evidence type="ECO:0000256" key="3">
    <source>
        <dbReference type="ARBA" id="ARBA00023163"/>
    </source>
</evidence>
<evidence type="ECO:0000313" key="6">
    <source>
        <dbReference type="Proteomes" id="UP000051442"/>
    </source>
</evidence>
<dbReference type="PANTHER" id="PTHR33204:SF29">
    <property type="entry name" value="TRANSCRIPTIONAL REGULATOR"/>
    <property type="match status" value="1"/>
</dbReference>
<dbReference type="PROSITE" id="PS51118">
    <property type="entry name" value="HTH_HXLR"/>
    <property type="match status" value="1"/>
</dbReference>
<evidence type="ECO:0000256" key="2">
    <source>
        <dbReference type="ARBA" id="ARBA00023125"/>
    </source>
</evidence>
<keyword evidence="2" id="KW-0238">DNA-binding</keyword>
<dbReference type="InterPro" id="IPR036388">
    <property type="entry name" value="WH-like_DNA-bd_sf"/>
</dbReference>
<dbReference type="AlphaFoldDB" id="A0A0R2EU71"/>
<dbReference type="OrthoDB" id="9791143at2"/>
<accession>A0A0R2EU71</accession>
<evidence type="ECO:0000313" key="5">
    <source>
        <dbReference type="EMBL" id="KRN19976.1"/>
    </source>
</evidence>
<reference evidence="5 6" key="1">
    <citation type="journal article" date="2015" name="Genome Announc.">
        <title>Expanding the biotechnology potential of lactobacilli through comparative genomics of 213 strains and associated genera.</title>
        <authorList>
            <person name="Sun Z."/>
            <person name="Harris H.M."/>
            <person name="McCann A."/>
            <person name="Guo C."/>
            <person name="Argimon S."/>
            <person name="Zhang W."/>
            <person name="Yang X."/>
            <person name="Jeffery I.B."/>
            <person name="Cooney J.C."/>
            <person name="Kagawa T.F."/>
            <person name="Liu W."/>
            <person name="Song Y."/>
            <person name="Salvetti E."/>
            <person name="Wrobel A."/>
            <person name="Rasinkangas P."/>
            <person name="Parkhill J."/>
            <person name="Rea M.C."/>
            <person name="O'Sullivan O."/>
            <person name="Ritari J."/>
            <person name="Douillard F.P."/>
            <person name="Paul Ross R."/>
            <person name="Yang R."/>
            <person name="Briner A.E."/>
            <person name="Felis G.E."/>
            <person name="de Vos W.M."/>
            <person name="Barrangou R."/>
            <person name="Klaenhammer T.R."/>
            <person name="Caufield P.W."/>
            <person name="Cui Y."/>
            <person name="Zhang H."/>
            <person name="O'Toole P.W."/>
        </authorList>
    </citation>
    <scope>NUCLEOTIDE SEQUENCE [LARGE SCALE GENOMIC DNA]</scope>
    <source>
        <strain evidence="5 6">DSM 23365</strain>
    </source>
</reference>
<dbReference type="EMBL" id="AYZM01000134">
    <property type="protein sequence ID" value="KRN19976.1"/>
    <property type="molecule type" value="Genomic_DNA"/>
</dbReference>
<dbReference type="InterPro" id="IPR011991">
    <property type="entry name" value="ArsR-like_HTH"/>
</dbReference>
<dbReference type="CDD" id="cd00090">
    <property type="entry name" value="HTH_ARSR"/>
    <property type="match status" value="1"/>
</dbReference>
<dbReference type="Pfam" id="PF01638">
    <property type="entry name" value="HxlR"/>
    <property type="match status" value="1"/>
</dbReference>
<proteinExistence type="predicted"/>
<keyword evidence="3" id="KW-0804">Transcription</keyword>
<dbReference type="InterPro" id="IPR002577">
    <property type="entry name" value="HTH_HxlR"/>
</dbReference>
<protein>
    <recommendedName>
        <fullName evidence="4">HTH hxlR-type domain-containing protein</fullName>
    </recommendedName>
</protein>
<dbReference type="GO" id="GO:0003677">
    <property type="term" value="F:DNA binding"/>
    <property type="evidence" value="ECO:0007669"/>
    <property type="project" value="UniProtKB-KW"/>
</dbReference>
<gene>
    <name evidence="5" type="ORF">FD14_GL001607</name>
</gene>
<dbReference type="Proteomes" id="UP000051442">
    <property type="component" value="Unassembled WGS sequence"/>
</dbReference>
<dbReference type="InterPro" id="IPR036390">
    <property type="entry name" value="WH_DNA-bd_sf"/>
</dbReference>
<evidence type="ECO:0000256" key="1">
    <source>
        <dbReference type="ARBA" id="ARBA00023015"/>
    </source>
</evidence>
<dbReference type="Gene3D" id="1.10.10.10">
    <property type="entry name" value="Winged helix-like DNA-binding domain superfamily/Winged helix DNA-binding domain"/>
    <property type="match status" value="1"/>
</dbReference>
<feature type="domain" description="HTH hxlR-type" evidence="4">
    <location>
        <begin position="13"/>
        <end position="111"/>
    </location>
</feature>
<organism evidence="5 6">
    <name type="scientific">Secundilactobacillus similis DSM 23365 = JCM 2765</name>
    <dbReference type="NCBI Taxonomy" id="1423804"/>
    <lineage>
        <taxon>Bacteria</taxon>
        <taxon>Bacillati</taxon>
        <taxon>Bacillota</taxon>
        <taxon>Bacilli</taxon>
        <taxon>Lactobacillales</taxon>
        <taxon>Lactobacillaceae</taxon>
        <taxon>Secundilactobacillus</taxon>
    </lineage>
</organism>
<name>A0A0R2EU71_9LACO</name>
<dbReference type="RefSeq" id="WP_057152152.1">
    <property type="nucleotide sequence ID" value="NZ_AYZM01000134.1"/>
</dbReference>
<dbReference type="PANTHER" id="PTHR33204">
    <property type="entry name" value="TRANSCRIPTIONAL REGULATOR, MARR FAMILY"/>
    <property type="match status" value="1"/>
</dbReference>
<dbReference type="SUPFAM" id="SSF46785">
    <property type="entry name" value="Winged helix' DNA-binding domain"/>
    <property type="match status" value="1"/>
</dbReference>
<keyword evidence="6" id="KW-1185">Reference proteome</keyword>
<keyword evidence="1" id="KW-0805">Transcription regulation</keyword>
<comment type="caution">
    <text evidence="5">The sequence shown here is derived from an EMBL/GenBank/DDBJ whole genome shotgun (WGS) entry which is preliminary data.</text>
</comment>
<dbReference type="STRING" id="1423804.FD14_GL001607"/>